<accession>A0A2S9YKB9</accession>
<dbReference type="InterPro" id="IPR029032">
    <property type="entry name" value="AhpD-like"/>
</dbReference>
<proteinExistence type="predicted"/>
<reference evidence="1 2" key="1">
    <citation type="submission" date="2018-03" db="EMBL/GenBank/DDBJ databases">
        <title>Draft Genome Sequences of the Obligatory Marine Myxobacteria Enhygromyxa salina SWB007.</title>
        <authorList>
            <person name="Poehlein A."/>
            <person name="Moghaddam J.A."/>
            <person name="Harms H."/>
            <person name="Alanjari M."/>
            <person name="Koenig G.M."/>
            <person name="Daniel R."/>
            <person name="Schaeberle T.F."/>
        </authorList>
    </citation>
    <scope>NUCLEOTIDE SEQUENCE [LARGE SCALE GENOMIC DNA]</scope>
    <source>
        <strain evidence="1 2">SWB007</strain>
    </source>
</reference>
<protein>
    <recommendedName>
        <fullName evidence="3">Peroxidase</fullName>
    </recommendedName>
</protein>
<dbReference type="AlphaFoldDB" id="A0A2S9YKB9"/>
<organism evidence="1 2">
    <name type="scientific">Enhygromyxa salina</name>
    <dbReference type="NCBI Taxonomy" id="215803"/>
    <lineage>
        <taxon>Bacteria</taxon>
        <taxon>Pseudomonadati</taxon>
        <taxon>Myxococcota</taxon>
        <taxon>Polyangia</taxon>
        <taxon>Nannocystales</taxon>
        <taxon>Nannocystaceae</taxon>
        <taxon>Enhygromyxa</taxon>
    </lineage>
</organism>
<evidence type="ECO:0008006" key="3">
    <source>
        <dbReference type="Google" id="ProtNLM"/>
    </source>
</evidence>
<evidence type="ECO:0000313" key="1">
    <source>
        <dbReference type="EMBL" id="PRQ05533.1"/>
    </source>
</evidence>
<sequence>MDSEICAGQDPDEWVAAIKTDWRTAELRDVEGAILEYATKLTKDPGAMREADVLALRAAGLSDTAIHDVAQVVALFNYYNRIADGLGIAIDPTV</sequence>
<dbReference type="PANTHER" id="PTHR35446:SF2">
    <property type="entry name" value="CARBOXYMUCONOLACTONE DECARBOXYLASE-LIKE DOMAIN-CONTAINING PROTEIN"/>
    <property type="match status" value="1"/>
</dbReference>
<dbReference type="Proteomes" id="UP000238823">
    <property type="component" value="Unassembled WGS sequence"/>
</dbReference>
<dbReference type="PANTHER" id="PTHR35446">
    <property type="entry name" value="SI:CH211-175M2.5"/>
    <property type="match status" value="1"/>
</dbReference>
<comment type="caution">
    <text evidence="1">The sequence shown here is derived from an EMBL/GenBank/DDBJ whole genome shotgun (WGS) entry which is preliminary data.</text>
</comment>
<dbReference type="RefSeq" id="WP_219908041.1">
    <property type="nucleotide sequence ID" value="NZ_PVNL01000093.1"/>
</dbReference>
<dbReference type="Gene3D" id="1.20.1290.10">
    <property type="entry name" value="AhpD-like"/>
    <property type="match status" value="1"/>
</dbReference>
<name>A0A2S9YKB9_9BACT</name>
<evidence type="ECO:0000313" key="2">
    <source>
        <dbReference type="Proteomes" id="UP000238823"/>
    </source>
</evidence>
<dbReference type="EMBL" id="PVNL01000093">
    <property type="protein sequence ID" value="PRQ05533.1"/>
    <property type="molecule type" value="Genomic_DNA"/>
</dbReference>
<dbReference type="SUPFAM" id="SSF69118">
    <property type="entry name" value="AhpD-like"/>
    <property type="match status" value="1"/>
</dbReference>
<gene>
    <name evidence="1" type="ORF">ENSA7_45790</name>
</gene>